<sequence length="407" mass="45108">MSSYTASPVRSVLNAVDSSPESPEVKGPWLPDQAKLGSKNAPWYEEKSSNLRSSDISFIKEKGGCSTISKFIAALCQNIKISPSQLAPNSYSFLLAFGVLLRYHNLPLVPYVLMQLVQVKRLGPGKFYLSHKGDHAFMKGYPSSHKGWMSRIFFVKRVGKKRDPWKCEMHCRDNMYTLTPRTPDRSPNMASFLDAMREERMGKASMLRLLEEEAAAASSGAAAPSKKAPKKRRTYTQPEKEARCDKKKKKEASTSRSRHERITEEGRAPTPSKHTTKDRPKSPPVIAIAEVSSPKKKGLGRVPPLDYTEDSLVASPSGVVATRYICNIATNRDIDLLRRADDSEAVSHFAAQITLRATRSGGQCGSGLKFSSGIATRGVASVEHLRAGRAYVCVESYAKWWPVPNWT</sequence>
<name>A0A2Z7AWF6_9LAMI</name>
<keyword evidence="3" id="KW-1185">Reference proteome</keyword>
<protein>
    <submittedName>
        <fullName evidence="2">Uncharacterized protein</fullName>
    </submittedName>
</protein>
<evidence type="ECO:0000313" key="3">
    <source>
        <dbReference type="Proteomes" id="UP000250235"/>
    </source>
</evidence>
<feature type="compositionally biased region" description="Low complexity" evidence="1">
    <location>
        <begin position="216"/>
        <end position="226"/>
    </location>
</feature>
<reference evidence="2 3" key="1">
    <citation type="journal article" date="2015" name="Proc. Natl. Acad. Sci. U.S.A.">
        <title>The resurrection genome of Boea hygrometrica: A blueprint for survival of dehydration.</title>
        <authorList>
            <person name="Xiao L."/>
            <person name="Yang G."/>
            <person name="Zhang L."/>
            <person name="Yang X."/>
            <person name="Zhao S."/>
            <person name="Ji Z."/>
            <person name="Zhou Q."/>
            <person name="Hu M."/>
            <person name="Wang Y."/>
            <person name="Chen M."/>
            <person name="Xu Y."/>
            <person name="Jin H."/>
            <person name="Xiao X."/>
            <person name="Hu G."/>
            <person name="Bao F."/>
            <person name="Hu Y."/>
            <person name="Wan P."/>
            <person name="Li L."/>
            <person name="Deng X."/>
            <person name="Kuang T."/>
            <person name="Xiang C."/>
            <person name="Zhu J.K."/>
            <person name="Oliver M.J."/>
            <person name="He Y."/>
        </authorList>
    </citation>
    <scope>NUCLEOTIDE SEQUENCE [LARGE SCALE GENOMIC DNA]</scope>
    <source>
        <strain evidence="3">cv. XS01</strain>
    </source>
</reference>
<feature type="region of interest" description="Disordered" evidence="1">
    <location>
        <begin position="216"/>
        <end position="287"/>
    </location>
</feature>
<dbReference type="EMBL" id="KV011916">
    <property type="protein sequence ID" value="KZV25240.1"/>
    <property type="molecule type" value="Genomic_DNA"/>
</dbReference>
<evidence type="ECO:0000256" key="1">
    <source>
        <dbReference type="SAM" id="MobiDB-lite"/>
    </source>
</evidence>
<proteinExistence type="predicted"/>
<feature type="region of interest" description="Disordered" evidence="1">
    <location>
        <begin position="1"/>
        <end position="33"/>
    </location>
</feature>
<evidence type="ECO:0000313" key="2">
    <source>
        <dbReference type="EMBL" id="KZV25240.1"/>
    </source>
</evidence>
<dbReference type="Proteomes" id="UP000250235">
    <property type="component" value="Unassembled WGS sequence"/>
</dbReference>
<gene>
    <name evidence="2" type="ORF">F511_29679</name>
</gene>
<dbReference type="AlphaFoldDB" id="A0A2Z7AWF6"/>
<organism evidence="2 3">
    <name type="scientific">Dorcoceras hygrometricum</name>
    <dbReference type="NCBI Taxonomy" id="472368"/>
    <lineage>
        <taxon>Eukaryota</taxon>
        <taxon>Viridiplantae</taxon>
        <taxon>Streptophyta</taxon>
        <taxon>Embryophyta</taxon>
        <taxon>Tracheophyta</taxon>
        <taxon>Spermatophyta</taxon>
        <taxon>Magnoliopsida</taxon>
        <taxon>eudicotyledons</taxon>
        <taxon>Gunneridae</taxon>
        <taxon>Pentapetalae</taxon>
        <taxon>asterids</taxon>
        <taxon>lamiids</taxon>
        <taxon>Lamiales</taxon>
        <taxon>Gesneriaceae</taxon>
        <taxon>Didymocarpoideae</taxon>
        <taxon>Trichosporeae</taxon>
        <taxon>Loxocarpinae</taxon>
        <taxon>Dorcoceras</taxon>
    </lineage>
</organism>
<accession>A0A2Z7AWF6</accession>